<dbReference type="Pfam" id="PF10531">
    <property type="entry name" value="SLBB"/>
    <property type="match status" value="1"/>
</dbReference>
<gene>
    <name evidence="4" type="ORF">PCC79_10205</name>
</gene>
<protein>
    <submittedName>
        <fullName evidence="4">Helix-hairpin-helix domain-containing protein</fullName>
    </submittedName>
</protein>
<dbReference type="RefSeq" id="WP_342371758.1">
    <property type="nucleotide sequence ID" value="NZ_CP115965.1"/>
</dbReference>
<name>A0ABZ3C4V3_9ACTN</name>
<feature type="region of interest" description="Disordered" evidence="1">
    <location>
        <begin position="47"/>
        <end position="69"/>
    </location>
</feature>
<sequence>MPRWLTFGREHVAVVAAVGLIGMIWAVWVLFGARTVPIATAVPSPVVSEAPTPAPSADAASSPDAAPTPQQTIRVHVVGAVVTPGVVSLPVGSRVEDALAAAGGLAEGARPGELNLAAVVVDGAQVVVGDRDDPGGEVRGGDVTGGGAAGGASGAAGGAGASATVDLNTATAAQLETLPGVGPVTAAAILAWREERGRFTRIEELREVDGIGEKTYARIAPHVRV</sequence>
<keyword evidence="2" id="KW-0812">Transmembrane</keyword>
<dbReference type="InterPro" id="IPR019554">
    <property type="entry name" value="Soluble_ligand-bd"/>
</dbReference>
<dbReference type="InterPro" id="IPR051675">
    <property type="entry name" value="Endo/Exo/Phosphatase_dom_1"/>
</dbReference>
<dbReference type="InterPro" id="IPR003583">
    <property type="entry name" value="Hlx-hairpin-Hlx_DNA-bd_motif"/>
</dbReference>
<dbReference type="PANTHER" id="PTHR21180:SF32">
    <property type="entry name" value="ENDONUCLEASE_EXONUCLEASE_PHOSPHATASE FAMILY DOMAIN-CONTAINING PROTEIN 1"/>
    <property type="match status" value="1"/>
</dbReference>
<keyword evidence="5" id="KW-1185">Reference proteome</keyword>
<dbReference type="Pfam" id="PF12836">
    <property type="entry name" value="HHH_3"/>
    <property type="match status" value="1"/>
</dbReference>
<dbReference type="EMBL" id="CP115965">
    <property type="protein sequence ID" value="WZW97289.1"/>
    <property type="molecule type" value="Genomic_DNA"/>
</dbReference>
<feature type="domain" description="Helix-hairpin-helix DNA-binding motif class 1" evidence="3">
    <location>
        <begin position="173"/>
        <end position="192"/>
    </location>
</feature>
<dbReference type="Gene3D" id="3.10.560.10">
    <property type="entry name" value="Outer membrane lipoprotein wza domain like"/>
    <property type="match status" value="1"/>
</dbReference>
<feature type="compositionally biased region" description="Gly residues" evidence="1">
    <location>
        <begin position="142"/>
        <end position="160"/>
    </location>
</feature>
<feature type="compositionally biased region" description="Low complexity" evidence="1">
    <location>
        <begin position="55"/>
        <end position="69"/>
    </location>
</feature>
<evidence type="ECO:0000256" key="1">
    <source>
        <dbReference type="SAM" id="MobiDB-lite"/>
    </source>
</evidence>
<feature type="transmembrane region" description="Helical" evidence="2">
    <location>
        <begin position="12"/>
        <end position="31"/>
    </location>
</feature>
<proteinExistence type="predicted"/>
<dbReference type="SMART" id="SM00278">
    <property type="entry name" value="HhH1"/>
    <property type="match status" value="2"/>
</dbReference>
<evidence type="ECO:0000256" key="2">
    <source>
        <dbReference type="SAM" id="Phobius"/>
    </source>
</evidence>
<accession>A0ABZ3C4V3</accession>
<dbReference type="InterPro" id="IPR010994">
    <property type="entry name" value="RuvA_2-like"/>
</dbReference>
<keyword evidence="2" id="KW-1133">Transmembrane helix</keyword>
<dbReference type="NCBIfam" id="TIGR00426">
    <property type="entry name" value="competence protein ComEA helix-hairpin-helix repeat region"/>
    <property type="match status" value="1"/>
</dbReference>
<evidence type="ECO:0000259" key="3">
    <source>
        <dbReference type="SMART" id="SM00278"/>
    </source>
</evidence>
<dbReference type="InterPro" id="IPR004509">
    <property type="entry name" value="Competence_ComEA_HhH"/>
</dbReference>
<dbReference type="SUPFAM" id="SSF47781">
    <property type="entry name" value="RuvA domain 2-like"/>
    <property type="match status" value="1"/>
</dbReference>
<organism evidence="4 5">
    <name type="scientific">Propioniciclava soli</name>
    <dbReference type="NCBI Taxonomy" id="2775081"/>
    <lineage>
        <taxon>Bacteria</taxon>
        <taxon>Bacillati</taxon>
        <taxon>Actinomycetota</taxon>
        <taxon>Actinomycetes</taxon>
        <taxon>Propionibacteriales</taxon>
        <taxon>Propionibacteriaceae</taxon>
        <taxon>Propioniciclava</taxon>
    </lineage>
</organism>
<feature type="region of interest" description="Disordered" evidence="1">
    <location>
        <begin position="129"/>
        <end position="161"/>
    </location>
</feature>
<feature type="compositionally biased region" description="Basic and acidic residues" evidence="1">
    <location>
        <begin position="129"/>
        <end position="140"/>
    </location>
</feature>
<reference evidence="4 5" key="1">
    <citation type="journal article" date="2023" name="Environ Microbiome">
        <title>A coral-associated actinobacterium mitigates coral bleaching under heat stress.</title>
        <authorList>
            <person name="Li J."/>
            <person name="Zou Y."/>
            <person name="Li Q."/>
            <person name="Zhang J."/>
            <person name="Bourne D.G."/>
            <person name="Lyu Y."/>
            <person name="Liu C."/>
            <person name="Zhang S."/>
        </authorList>
    </citation>
    <scope>NUCLEOTIDE SEQUENCE [LARGE SCALE GENOMIC DNA]</scope>
    <source>
        <strain evidence="4 5">SCSIO 13291</strain>
    </source>
</reference>
<feature type="domain" description="Helix-hairpin-helix DNA-binding motif class 1" evidence="3">
    <location>
        <begin position="203"/>
        <end position="222"/>
    </location>
</feature>
<dbReference type="PANTHER" id="PTHR21180">
    <property type="entry name" value="ENDONUCLEASE/EXONUCLEASE/PHOSPHATASE FAMILY DOMAIN-CONTAINING PROTEIN 1"/>
    <property type="match status" value="1"/>
</dbReference>
<dbReference type="Gene3D" id="1.10.150.320">
    <property type="entry name" value="Photosystem II 12 kDa extrinsic protein"/>
    <property type="match status" value="1"/>
</dbReference>
<dbReference type="Proteomes" id="UP001434337">
    <property type="component" value="Chromosome"/>
</dbReference>
<evidence type="ECO:0000313" key="4">
    <source>
        <dbReference type="EMBL" id="WZW97289.1"/>
    </source>
</evidence>
<evidence type="ECO:0000313" key="5">
    <source>
        <dbReference type="Proteomes" id="UP001434337"/>
    </source>
</evidence>
<keyword evidence="2" id="KW-0472">Membrane</keyword>